<proteinExistence type="predicted"/>
<evidence type="ECO:0000256" key="1">
    <source>
        <dbReference type="SAM" id="MobiDB-lite"/>
    </source>
</evidence>
<evidence type="ECO:0000313" key="3">
    <source>
        <dbReference type="EMBL" id="PVI02425.1"/>
    </source>
</evidence>
<dbReference type="AlphaFoldDB" id="A0A2V1DYZ1"/>
<gene>
    <name evidence="3" type="ORF">DM02DRAFT_589586</name>
</gene>
<reference evidence="3 4" key="1">
    <citation type="journal article" date="2018" name="Sci. Rep.">
        <title>Comparative genomics provides insights into the lifestyle and reveals functional heterogeneity of dark septate endophytic fungi.</title>
        <authorList>
            <person name="Knapp D.G."/>
            <person name="Nemeth J.B."/>
            <person name="Barry K."/>
            <person name="Hainaut M."/>
            <person name="Henrissat B."/>
            <person name="Johnson J."/>
            <person name="Kuo A."/>
            <person name="Lim J.H.P."/>
            <person name="Lipzen A."/>
            <person name="Nolan M."/>
            <person name="Ohm R.A."/>
            <person name="Tamas L."/>
            <person name="Grigoriev I.V."/>
            <person name="Spatafora J.W."/>
            <person name="Nagy L.G."/>
            <person name="Kovacs G.M."/>
        </authorList>
    </citation>
    <scope>NUCLEOTIDE SEQUENCE [LARGE SCALE GENOMIC DNA]</scope>
    <source>
        <strain evidence="3 4">DSE2036</strain>
    </source>
</reference>
<evidence type="ECO:0000259" key="2">
    <source>
        <dbReference type="Pfam" id="PF25534"/>
    </source>
</evidence>
<feature type="compositionally biased region" description="Basic and acidic residues" evidence="1">
    <location>
        <begin position="278"/>
        <end position="289"/>
    </location>
</feature>
<organism evidence="3 4">
    <name type="scientific">Periconia macrospinosa</name>
    <dbReference type="NCBI Taxonomy" id="97972"/>
    <lineage>
        <taxon>Eukaryota</taxon>
        <taxon>Fungi</taxon>
        <taxon>Dikarya</taxon>
        <taxon>Ascomycota</taxon>
        <taxon>Pezizomycotina</taxon>
        <taxon>Dothideomycetes</taxon>
        <taxon>Pleosporomycetidae</taxon>
        <taxon>Pleosporales</taxon>
        <taxon>Massarineae</taxon>
        <taxon>Periconiaceae</taxon>
        <taxon>Periconia</taxon>
    </lineage>
</organism>
<dbReference type="EMBL" id="KZ805343">
    <property type="protein sequence ID" value="PVI02425.1"/>
    <property type="molecule type" value="Genomic_DNA"/>
</dbReference>
<dbReference type="OrthoDB" id="3364132at2759"/>
<feature type="region of interest" description="Disordered" evidence="1">
    <location>
        <begin position="269"/>
        <end position="330"/>
    </location>
</feature>
<accession>A0A2V1DYZ1</accession>
<dbReference type="PANTHER" id="PTHR36223">
    <property type="entry name" value="BETA-LACTAMASE-TYPE TRANSPEPTIDASE FOLD DOMAIN CONTAINING PROTEIN"/>
    <property type="match status" value="1"/>
</dbReference>
<dbReference type="Proteomes" id="UP000244855">
    <property type="component" value="Unassembled WGS sequence"/>
</dbReference>
<dbReference type="Pfam" id="PF25534">
    <property type="entry name" value="DUF7918"/>
    <property type="match status" value="1"/>
</dbReference>
<feature type="domain" description="DUF7918" evidence="2">
    <location>
        <begin position="9"/>
        <end position="233"/>
    </location>
</feature>
<dbReference type="STRING" id="97972.A0A2V1DYZ1"/>
<dbReference type="InterPro" id="IPR057678">
    <property type="entry name" value="DUF7918"/>
</dbReference>
<evidence type="ECO:0000313" key="4">
    <source>
        <dbReference type="Proteomes" id="UP000244855"/>
    </source>
</evidence>
<protein>
    <recommendedName>
        <fullName evidence="2">DUF7918 domain-containing protein</fullName>
    </recommendedName>
</protein>
<dbReference type="PANTHER" id="PTHR36223:SF1">
    <property type="entry name" value="TRANSCRIPTION ELONGATION FACTOR EAF N-TERMINAL DOMAIN-CONTAINING PROTEIN"/>
    <property type="match status" value="1"/>
</dbReference>
<keyword evidence="4" id="KW-1185">Reference proteome</keyword>
<name>A0A2V1DYZ1_9PLEO</name>
<sequence length="330" mass="36999">MAIHPSYPGLEVTIVVNGNQAKEYDDGSDPDPNTTKRYVESITGAAFHVNFIFRKPFPASRPVSARLFVDGQQLSSKTMLTQGVVDQDGERYSIQGAPSYVNSVPALQEFRFSSLKSTESGDEPITEDMIRDLRSIGTISVQLRAQNRLDTSVEKPTIETYNEKAAKGNVISHMVGLGPAKAIEGYKISHPKFWGRKARFTTVYEKDEKPFLVFDFHYRSLDALKSLHIIPRTAEPVVPMDIENVNVGDLAPAEMQRLLVRLQEQHRARTETAQSQIKTERFRSIKTENGRSAGDDTDQDELEITGARPVQRRGPGRRLPQDNDVVIELD</sequence>